<reference evidence="3" key="3">
    <citation type="submission" date="2015-06" db="UniProtKB">
        <authorList>
            <consortium name="EnsemblProtists"/>
        </authorList>
    </citation>
    <scope>IDENTIFICATION</scope>
</reference>
<dbReference type="GeneID" id="17311129"/>
<dbReference type="Proteomes" id="UP000011087">
    <property type="component" value="Unassembled WGS sequence"/>
</dbReference>
<dbReference type="EnsemblProtists" id="EKX54383">
    <property type="protein sequence ID" value="EKX54383"/>
    <property type="gene ID" value="GUITHDRAFT_132127"/>
</dbReference>
<evidence type="ECO:0000313" key="2">
    <source>
        <dbReference type="EMBL" id="EKX54383.1"/>
    </source>
</evidence>
<proteinExistence type="predicted"/>
<reference evidence="2 4" key="1">
    <citation type="journal article" date="2012" name="Nature">
        <title>Algal genomes reveal evolutionary mosaicism and the fate of nucleomorphs.</title>
        <authorList>
            <consortium name="DOE Joint Genome Institute"/>
            <person name="Curtis B.A."/>
            <person name="Tanifuji G."/>
            <person name="Burki F."/>
            <person name="Gruber A."/>
            <person name="Irimia M."/>
            <person name="Maruyama S."/>
            <person name="Arias M.C."/>
            <person name="Ball S.G."/>
            <person name="Gile G.H."/>
            <person name="Hirakawa Y."/>
            <person name="Hopkins J.F."/>
            <person name="Kuo A."/>
            <person name="Rensing S.A."/>
            <person name="Schmutz J."/>
            <person name="Symeonidi A."/>
            <person name="Elias M."/>
            <person name="Eveleigh R.J."/>
            <person name="Herman E.K."/>
            <person name="Klute M.J."/>
            <person name="Nakayama T."/>
            <person name="Obornik M."/>
            <person name="Reyes-Prieto A."/>
            <person name="Armbrust E.V."/>
            <person name="Aves S.J."/>
            <person name="Beiko R.G."/>
            <person name="Coutinho P."/>
            <person name="Dacks J.B."/>
            <person name="Durnford D.G."/>
            <person name="Fast N.M."/>
            <person name="Green B.R."/>
            <person name="Grisdale C.J."/>
            <person name="Hempel F."/>
            <person name="Henrissat B."/>
            <person name="Hoppner M.P."/>
            <person name="Ishida K."/>
            <person name="Kim E."/>
            <person name="Koreny L."/>
            <person name="Kroth P.G."/>
            <person name="Liu Y."/>
            <person name="Malik S.B."/>
            <person name="Maier U.G."/>
            <person name="McRose D."/>
            <person name="Mock T."/>
            <person name="Neilson J.A."/>
            <person name="Onodera N.T."/>
            <person name="Poole A.M."/>
            <person name="Pritham E.J."/>
            <person name="Richards T.A."/>
            <person name="Rocap G."/>
            <person name="Roy S.W."/>
            <person name="Sarai C."/>
            <person name="Schaack S."/>
            <person name="Shirato S."/>
            <person name="Slamovits C.H."/>
            <person name="Spencer D.F."/>
            <person name="Suzuki S."/>
            <person name="Worden A.Z."/>
            <person name="Zauner S."/>
            <person name="Barry K."/>
            <person name="Bell C."/>
            <person name="Bharti A.K."/>
            <person name="Crow J.A."/>
            <person name="Grimwood J."/>
            <person name="Kramer R."/>
            <person name="Lindquist E."/>
            <person name="Lucas S."/>
            <person name="Salamov A."/>
            <person name="McFadden G.I."/>
            <person name="Lane C.E."/>
            <person name="Keeling P.J."/>
            <person name="Gray M.W."/>
            <person name="Grigoriev I.V."/>
            <person name="Archibald J.M."/>
        </authorList>
    </citation>
    <scope>NUCLEOTIDE SEQUENCE</scope>
    <source>
        <strain evidence="2 4">CCMP2712</strain>
    </source>
</reference>
<dbReference type="RefSeq" id="XP_005841363.1">
    <property type="nucleotide sequence ID" value="XM_005841306.1"/>
</dbReference>
<organism evidence="2">
    <name type="scientific">Guillardia theta (strain CCMP2712)</name>
    <name type="common">Cryptophyte</name>
    <dbReference type="NCBI Taxonomy" id="905079"/>
    <lineage>
        <taxon>Eukaryota</taxon>
        <taxon>Cryptophyceae</taxon>
        <taxon>Pyrenomonadales</taxon>
        <taxon>Geminigeraceae</taxon>
        <taxon>Guillardia</taxon>
    </lineage>
</organism>
<feature type="compositionally biased region" description="Polar residues" evidence="1">
    <location>
        <begin position="85"/>
        <end position="94"/>
    </location>
</feature>
<feature type="region of interest" description="Disordered" evidence="1">
    <location>
        <begin position="1"/>
        <end position="49"/>
    </location>
</feature>
<gene>
    <name evidence="2" type="ORF">GUITHDRAFT_132127</name>
</gene>
<dbReference type="EMBL" id="JH992967">
    <property type="protein sequence ID" value="EKX54383.1"/>
    <property type="molecule type" value="Genomic_DNA"/>
</dbReference>
<feature type="compositionally biased region" description="Pro residues" evidence="1">
    <location>
        <begin position="311"/>
        <end position="322"/>
    </location>
</feature>
<name>L1K1Z5_GUITC</name>
<evidence type="ECO:0000313" key="3">
    <source>
        <dbReference type="EnsemblProtists" id="EKX54383"/>
    </source>
</evidence>
<sequence length="462" mass="50585">MTATSGKCTPPPSADIDIDVGRAQDADVARTEGTEADQQADPPSVVRRSSCCPLASWLRNSRRRPAPARKKKPFTLTVETLFDSTTPQRNSVAQCGTPFPTPFHIDTEPLFPRREDHEGSDRSSPAEVRGSSHASAAGLQQDVHSDSQGTQRPREAAKEASQNGAMPGDAPQRPKSEWMVQLVEQGDTWYDSMSMTDRMAQRIVGISVKAFKGMRVTLSSEGSKAFDERLLNISGGGVGTIVKVLNNGTISKVCWDVNPAVEHCYRTGRFGQYELCQHDLGGGERNGQNFTEFMTFHAADEHAFLRAVGPPSQPHPFLPPTGSPGESHESGVSGSGLPDLALPEPAQQAEANHQDGVLLNFSTVREWTSFGRQTGEVHMGNGKEGTDDRIPEDRWDGADEKQRSRLSFRDSFVTRELRMNGILPPSSLEEPNQVLGHTARLKRIYARNEMGYFNSITTSRNG</sequence>
<reference evidence="4" key="2">
    <citation type="submission" date="2012-11" db="EMBL/GenBank/DDBJ databases">
        <authorList>
            <person name="Kuo A."/>
            <person name="Curtis B.A."/>
            <person name="Tanifuji G."/>
            <person name="Burki F."/>
            <person name="Gruber A."/>
            <person name="Irimia M."/>
            <person name="Maruyama S."/>
            <person name="Arias M.C."/>
            <person name="Ball S.G."/>
            <person name="Gile G.H."/>
            <person name="Hirakawa Y."/>
            <person name="Hopkins J.F."/>
            <person name="Rensing S.A."/>
            <person name="Schmutz J."/>
            <person name="Symeonidi A."/>
            <person name="Elias M."/>
            <person name="Eveleigh R.J."/>
            <person name="Herman E.K."/>
            <person name="Klute M.J."/>
            <person name="Nakayama T."/>
            <person name="Obornik M."/>
            <person name="Reyes-Prieto A."/>
            <person name="Armbrust E.V."/>
            <person name="Aves S.J."/>
            <person name="Beiko R.G."/>
            <person name="Coutinho P."/>
            <person name="Dacks J.B."/>
            <person name="Durnford D.G."/>
            <person name="Fast N.M."/>
            <person name="Green B.R."/>
            <person name="Grisdale C."/>
            <person name="Hempe F."/>
            <person name="Henrissat B."/>
            <person name="Hoppner M.P."/>
            <person name="Ishida K.-I."/>
            <person name="Kim E."/>
            <person name="Koreny L."/>
            <person name="Kroth P.G."/>
            <person name="Liu Y."/>
            <person name="Malik S.-B."/>
            <person name="Maier U.G."/>
            <person name="McRose D."/>
            <person name="Mock T."/>
            <person name="Neilson J.A."/>
            <person name="Onodera N.T."/>
            <person name="Poole A.M."/>
            <person name="Pritham E.J."/>
            <person name="Richards T.A."/>
            <person name="Rocap G."/>
            <person name="Roy S.W."/>
            <person name="Sarai C."/>
            <person name="Schaack S."/>
            <person name="Shirato S."/>
            <person name="Slamovits C.H."/>
            <person name="Spencer D.F."/>
            <person name="Suzuki S."/>
            <person name="Worden A.Z."/>
            <person name="Zauner S."/>
            <person name="Barry K."/>
            <person name="Bell C."/>
            <person name="Bharti A.K."/>
            <person name="Crow J.A."/>
            <person name="Grimwood J."/>
            <person name="Kramer R."/>
            <person name="Lindquist E."/>
            <person name="Lucas S."/>
            <person name="Salamov A."/>
            <person name="McFadden G.I."/>
            <person name="Lane C.E."/>
            <person name="Keeling P.J."/>
            <person name="Gray M.W."/>
            <person name="Grigoriev I.V."/>
            <person name="Archibald J.M."/>
        </authorList>
    </citation>
    <scope>NUCLEOTIDE SEQUENCE</scope>
    <source>
        <strain evidence="4">CCMP2712</strain>
    </source>
</reference>
<protein>
    <submittedName>
        <fullName evidence="2 3">Uncharacterized protein</fullName>
    </submittedName>
</protein>
<feature type="region of interest" description="Disordered" evidence="1">
    <location>
        <begin position="372"/>
        <end position="402"/>
    </location>
</feature>
<dbReference type="HOGENOM" id="CLU_592442_0_0_1"/>
<feature type="region of interest" description="Disordered" evidence="1">
    <location>
        <begin position="85"/>
        <end position="176"/>
    </location>
</feature>
<dbReference type="AlphaFoldDB" id="L1K1Z5"/>
<dbReference type="PaxDb" id="55529-EKX54383"/>
<dbReference type="KEGG" id="gtt:GUITHDRAFT_132127"/>
<evidence type="ECO:0000313" key="4">
    <source>
        <dbReference type="Proteomes" id="UP000011087"/>
    </source>
</evidence>
<feature type="compositionally biased region" description="Basic and acidic residues" evidence="1">
    <location>
        <begin position="19"/>
        <end position="33"/>
    </location>
</feature>
<feature type="region of interest" description="Disordered" evidence="1">
    <location>
        <begin position="307"/>
        <end position="355"/>
    </location>
</feature>
<feature type="compositionally biased region" description="Basic and acidic residues" evidence="1">
    <location>
        <begin position="384"/>
        <end position="402"/>
    </location>
</feature>
<keyword evidence="4" id="KW-1185">Reference proteome</keyword>
<feature type="compositionally biased region" description="Basic and acidic residues" evidence="1">
    <location>
        <begin position="105"/>
        <end position="121"/>
    </location>
</feature>
<evidence type="ECO:0000256" key="1">
    <source>
        <dbReference type="SAM" id="MobiDB-lite"/>
    </source>
</evidence>
<accession>L1K1Z5</accession>